<gene>
    <name evidence="2" type="ORF">NA57DRAFT_75337</name>
</gene>
<dbReference type="AlphaFoldDB" id="A0A9P4IIB8"/>
<organism evidence="2 3">
    <name type="scientific">Rhizodiscina lignyota</name>
    <dbReference type="NCBI Taxonomy" id="1504668"/>
    <lineage>
        <taxon>Eukaryota</taxon>
        <taxon>Fungi</taxon>
        <taxon>Dikarya</taxon>
        <taxon>Ascomycota</taxon>
        <taxon>Pezizomycotina</taxon>
        <taxon>Dothideomycetes</taxon>
        <taxon>Pleosporomycetidae</taxon>
        <taxon>Aulographales</taxon>
        <taxon>Rhizodiscinaceae</taxon>
        <taxon>Rhizodiscina</taxon>
    </lineage>
</organism>
<sequence>MKSFAAIAILSLLPTITLAAPFTIERRQQISQSDIHNAINKWAHDTSLVSGFLDKAADPANFNNDDDQFKIEAASALMSELDEKKQKAILDEAFGTSNPLVNQANQTLIGQGTFQTVVNLLTELANTGLTAVATDVTEINEDRCTFVLPAIDTYLQQAVLLEQSEFGFSDATADAGAARTEACALLAASAN</sequence>
<dbReference type="Proteomes" id="UP000799772">
    <property type="component" value="Unassembled WGS sequence"/>
</dbReference>
<protein>
    <submittedName>
        <fullName evidence="2">Uncharacterized protein</fullName>
    </submittedName>
</protein>
<proteinExistence type="predicted"/>
<keyword evidence="3" id="KW-1185">Reference proteome</keyword>
<evidence type="ECO:0000313" key="2">
    <source>
        <dbReference type="EMBL" id="KAF2099833.1"/>
    </source>
</evidence>
<comment type="caution">
    <text evidence="2">The sequence shown here is derived from an EMBL/GenBank/DDBJ whole genome shotgun (WGS) entry which is preliminary data.</text>
</comment>
<keyword evidence="1" id="KW-0732">Signal</keyword>
<dbReference type="OrthoDB" id="2117996at2759"/>
<reference evidence="2" key="1">
    <citation type="journal article" date="2020" name="Stud. Mycol.">
        <title>101 Dothideomycetes genomes: a test case for predicting lifestyles and emergence of pathogens.</title>
        <authorList>
            <person name="Haridas S."/>
            <person name="Albert R."/>
            <person name="Binder M."/>
            <person name="Bloem J."/>
            <person name="Labutti K."/>
            <person name="Salamov A."/>
            <person name="Andreopoulos B."/>
            <person name="Baker S."/>
            <person name="Barry K."/>
            <person name="Bills G."/>
            <person name="Bluhm B."/>
            <person name="Cannon C."/>
            <person name="Castanera R."/>
            <person name="Culley D."/>
            <person name="Daum C."/>
            <person name="Ezra D."/>
            <person name="Gonzalez J."/>
            <person name="Henrissat B."/>
            <person name="Kuo A."/>
            <person name="Liang C."/>
            <person name="Lipzen A."/>
            <person name="Lutzoni F."/>
            <person name="Magnuson J."/>
            <person name="Mondo S."/>
            <person name="Nolan M."/>
            <person name="Ohm R."/>
            <person name="Pangilinan J."/>
            <person name="Park H.-J."/>
            <person name="Ramirez L."/>
            <person name="Alfaro M."/>
            <person name="Sun H."/>
            <person name="Tritt A."/>
            <person name="Yoshinaga Y."/>
            <person name="Zwiers L.-H."/>
            <person name="Turgeon B."/>
            <person name="Goodwin S."/>
            <person name="Spatafora J."/>
            <person name="Crous P."/>
            <person name="Grigoriev I."/>
        </authorList>
    </citation>
    <scope>NUCLEOTIDE SEQUENCE</scope>
    <source>
        <strain evidence="2">CBS 133067</strain>
    </source>
</reference>
<accession>A0A9P4IIB8</accession>
<feature type="signal peptide" evidence="1">
    <location>
        <begin position="1"/>
        <end position="19"/>
    </location>
</feature>
<evidence type="ECO:0000256" key="1">
    <source>
        <dbReference type="SAM" id="SignalP"/>
    </source>
</evidence>
<feature type="chain" id="PRO_5040218164" evidence="1">
    <location>
        <begin position="20"/>
        <end position="191"/>
    </location>
</feature>
<dbReference type="EMBL" id="ML978125">
    <property type="protein sequence ID" value="KAF2099833.1"/>
    <property type="molecule type" value="Genomic_DNA"/>
</dbReference>
<name>A0A9P4IIB8_9PEZI</name>
<evidence type="ECO:0000313" key="3">
    <source>
        <dbReference type="Proteomes" id="UP000799772"/>
    </source>
</evidence>